<keyword evidence="2" id="KW-1185">Reference proteome</keyword>
<dbReference type="AlphaFoldDB" id="A0A5C5Z3U5"/>
<protein>
    <submittedName>
        <fullName evidence="1">Uncharacterized protein</fullName>
    </submittedName>
</protein>
<dbReference type="RefSeq" id="WP_146397705.1">
    <property type="nucleotide sequence ID" value="NZ_SJPJ01000001.1"/>
</dbReference>
<proteinExistence type="predicted"/>
<gene>
    <name evidence="1" type="ORF">CA13_31190</name>
</gene>
<reference evidence="1 2" key="1">
    <citation type="submission" date="2019-02" db="EMBL/GenBank/DDBJ databases">
        <title>Deep-cultivation of Planctomycetes and their phenomic and genomic characterization uncovers novel biology.</title>
        <authorList>
            <person name="Wiegand S."/>
            <person name="Jogler M."/>
            <person name="Boedeker C."/>
            <person name="Pinto D."/>
            <person name="Vollmers J."/>
            <person name="Rivas-Marin E."/>
            <person name="Kohn T."/>
            <person name="Peeters S.H."/>
            <person name="Heuer A."/>
            <person name="Rast P."/>
            <person name="Oberbeckmann S."/>
            <person name="Bunk B."/>
            <person name="Jeske O."/>
            <person name="Meyerdierks A."/>
            <person name="Storesund J.E."/>
            <person name="Kallscheuer N."/>
            <person name="Luecker S."/>
            <person name="Lage O.M."/>
            <person name="Pohl T."/>
            <person name="Merkel B.J."/>
            <person name="Hornburger P."/>
            <person name="Mueller R.-W."/>
            <person name="Bruemmer F."/>
            <person name="Labrenz M."/>
            <person name="Spormann A.M."/>
            <person name="Op Den Camp H."/>
            <person name="Overmann J."/>
            <person name="Amann R."/>
            <person name="Jetten M.S.M."/>
            <person name="Mascher T."/>
            <person name="Medema M.H."/>
            <person name="Devos D.P."/>
            <person name="Kaster A.-K."/>
            <person name="Ovreas L."/>
            <person name="Rohde M."/>
            <person name="Galperin M.Y."/>
            <person name="Jogler C."/>
        </authorList>
    </citation>
    <scope>NUCLEOTIDE SEQUENCE [LARGE SCALE GENOMIC DNA]</scope>
    <source>
        <strain evidence="1 2">CA13</strain>
    </source>
</reference>
<evidence type="ECO:0000313" key="2">
    <source>
        <dbReference type="Proteomes" id="UP000315010"/>
    </source>
</evidence>
<dbReference type="EMBL" id="SJPJ01000001">
    <property type="protein sequence ID" value="TWT81666.1"/>
    <property type="molecule type" value="Genomic_DNA"/>
</dbReference>
<comment type="caution">
    <text evidence="1">The sequence shown here is derived from an EMBL/GenBank/DDBJ whole genome shotgun (WGS) entry which is preliminary data.</text>
</comment>
<accession>A0A5C5Z3U5</accession>
<name>A0A5C5Z3U5_9BACT</name>
<evidence type="ECO:0000313" key="1">
    <source>
        <dbReference type="EMBL" id="TWT81666.1"/>
    </source>
</evidence>
<organism evidence="1 2">
    <name type="scientific">Novipirellula herctigrandis</name>
    <dbReference type="NCBI Taxonomy" id="2527986"/>
    <lineage>
        <taxon>Bacteria</taxon>
        <taxon>Pseudomonadati</taxon>
        <taxon>Planctomycetota</taxon>
        <taxon>Planctomycetia</taxon>
        <taxon>Pirellulales</taxon>
        <taxon>Pirellulaceae</taxon>
        <taxon>Novipirellula</taxon>
    </lineage>
</organism>
<sequence length="118" mass="13325">MWRIPTETDVEHRLKIDGGKPLFAWLDFRLLPAEVSHGITLSTAWVDSADDRWLTAIESAITQFVAARESAGRPVGRTAIEMSRVISHPVDTDDHAVTYNMLRALEAQFEQHEVETQP</sequence>
<dbReference type="Proteomes" id="UP000315010">
    <property type="component" value="Unassembled WGS sequence"/>
</dbReference>